<dbReference type="PROSITE" id="PS00598">
    <property type="entry name" value="CHROMO_1"/>
    <property type="match status" value="1"/>
</dbReference>
<dbReference type="InterPro" id="IPR000953">
    <property type="entry name" value="Chromo/chromo_shadow_dom"/>
</dbReference>
<dbReference type="InterPro" id="IPR016197">
    <property type="entry name" value="Chromo-like_dom_sf"/>
</dbReference>
<feature type="region of interest" description="Disordered" evidence="1">
    <location>
        <begin position="136"/>
        <end position="165"/>
    </location>
</feature>
<dbReference type="SUPFAM" id="SSF54160">
    <property type="entry name" value="Chromo domain-like"/>
    <property type="match status" value="1"/>
</dbReference>
<name>V9H131_9VIRU</name>
<reference evidence="3" key="1">
    <citation type="journal article" date="1992" name="Mol. Gen. Genet.">
        <title>CfT-I: an LTR-retrotransposon in Cladosporium fulvum, a fungal pathogen of tomato.</title>
        <authorList>
            <person name="McHale M.T."/>
            <person name="Roberts I.N."/>
            <person name="Noble S.M."/>
            <person name="Beaumont C."/>
            <person name="Whitehead M.P."/>
            <person name="Seth D."/>
            <person name="Oliver R.P."/>
        </authorList>
    </citation>
    <scope>NUCLEOTIDE SEQUENCE [LARGE SCALE GENOMIC DNA]</scope>
    <source>
        <strain evidence="3">Race 4</strain>
    </source>
</reference>
<dbReference type="PANTHER" id="PTHR22812">
    <property type="entry name" value="CHROMOBOX PROTEIN"/>
    <property type="match status" value="1"/>
</dbReference>
<dbReference type="SMR" id="V9H131"/>
<dbReference type="InterPro" id="IPR023780">
    <property type="entry name" value="Chromo_domain"/>
</dbReference>
<keyword evidence="3" id="KW-0695">RNA-directed DNA polymerase</keyword>
<dbReference type="InterPro" id="IPR056924">
    <property type="entry name" value="SH3_Tf2-1"/>
</dbReference>
<dbReference type="SMART" id="SM00298">
    <property type="entry name" value="CHROMO"/>
    <property type="match status" value="1"/>
</dbReference>
<dbReference type="Pfam" id="PF00385">
    <property type="entry name" value="Chromo"/>
    <property type="match status" value="1"/>
</dbReference>
<dbReference type="EMBL" id="Z11866">
    <property type="protein sequence ID" value="CAA77892.1"/>
    <property type="molecule type" value="Genomic_DNA"/>
</dbReference>
<dbReference type="InterPro" id="IPR023779">
    <property type="entry name" value="Chromodomain_CS"/>
</dbReference>
<dbReference type="Gene3D" id="2.40.50.40">
    <property type="match status" value="1"/>
</dbReference>
<sequence length="165" mass="19629">MAPLLKEGDKVYLLTKNLKTRRQTKKLDHVKVGPFFIDKVVGPVNYRLRLPPDAKIHPVFHISKLEPADAETPCQESFHFEPEAENEFEVEKILDKKGQRYLVKWKGYDESENTWEPRINLANCYQLLRQFQKWRQDSRKQEAQERRASPDQTRSRPKYPHARTK</sequence>
<keyword evidence="4" id="KW-1185">Reference proteome</keyword>
<feature type="compositionally biased region" description="Basic and acidic residues" evidence="1">
    <location>
        <begin position="136"/>
        <end position="149"/>
    </location>
</feature>
<dbReference type="InterPro" id="IPR051219">
    <property type="entry name" value="Heterochromatin_chromo-domain"/>
</dbReference>
<dbReference type="GO" id="GO:0003964">
    <property type="term" value="F:RNA-directed DNA polymerase activity"/>
    <property type="evidence" value="ECO:0007669"/>
    <property type="project" value="UniProtKB-KW"/>
</dbReference>
<evidence type="ECO:0000256" key="1">
    <source>
        <dbReference type="SAM" id="MobiDB-lite"/>
    </source>
</evidence>
<evidence type="ECO:0000313" key="3">
    <source>
        <dbReference type="EMBL" id="CAA77892.1"/>
    </source>
</evidence>
<dbReference type="PROSITE" id="PS50013">
    <property type="entry name" value="CHROMO_2"/>
    <property type="match status" value="1"/>
</dbReference>
<evidence type="ECO:0000313" key="4">
    <source>
        <dbReference type="Proteomes" id="UP000268464"/>
    </source>
</evidence>
<feature type="compositionally biased region" description="Basic residues" evidence="1">
    <location>
        <begin position="155"/>
        <end position="165"/>
    </location>
</feature>
<feature type="domain" description="Chromo" evidence="2">
    <location>
        <begin position="88"/>
        <end position="143"/>
    </location>
</feature>
<protein>
    <submittedName>
        <fullName evidence="3">Env homologue</fullName>
    </submittedName>
</protein>
<organism evidence="3">
    <name type="scientific">Cladosporium fulvum T-1 virus</name>
    <dbReference type="NCBI Taxonomy" id="2052899"/>
    <lineage>
        <taxon>Viruses</taxon>
        <taxon>Riboviria</taxon>
        <taxon>Pararnavirae</taxon>
        <taxon>Artverviricota</taxon>
        <taxon>Revtraviricetes</taxon>
        <taxon>Ortervirales</taxon>
        <taxon>Metaviridae</taxon>
        <taxon>Metavirus</taxon>
        <taxon>Metavirus cladosporii</taxon>
    </lineage>
</organism>
<accession>V9H131</accession>
<dbReference type="KEGG" id="vg:40526544"/>
<keyword evidence="3" id="KW-0548">Nucleotidyltransferase</keyword>
<dbReference type="RefSeq" id="YP_009666309.1">
    <property type="nucleotide sequence ID" value="NC_043491.1"/>
</dbReference>
<dbReference type="GeneID" id="40526544"/>
<proteinExistence type="predicted"/>
<keyword evidence="3" id="KW-0808">Transferase</keyword>
<dbReference type="Proteomes" id="UP000268464">
    <property type="component" value="Segment"/>
</dbReference>
<dbReference type="Pfam" id="PF24626">
    <property type="entry name" value="SH3_Tf2-1"/>
    <property type="match status" value="1"/>
</dbReference>
<dbReference type="CDD" id="cd00024">
    <property type="entry name" value="CD_CSD"/>
    <property type="match status" value="1"/>
</dbReference>
<evidence type="ECO:0000259" key="2">
    <source>
        <dbReference type="PROSITE" id="PS50013"/>
    </source>
</evidence>